<dbReference type="EMBL" id="VXAF01000320">
    <property type="protein sequence ID" value="NXJ51131.1"/>
    <property type="molecule type" value="Genomic_DNA"/>
</dbReference>
<dbReference type="Gene3D" id="3.40.50.11530">
    <property type="match status" value="1"/>
</dbReference>
<keyword evidence="2" id="KW-0812">Transmembrane</keyword>
<reference evidence="3 4" key="1">
    <citation type="submission" date="2019-09" db="EMBL/GenBank/DDBJ databases">
        <title>Bird 10,000 Genomes (B10K) Project - Family phase.</title>
        <authorList>
            <person name="Zhang G."/>
        </authorList>
    </citation>
    <scope>NUCLEOTIDE SEQUENCE [LARGE SCALE GENOMIC DNA]</scope>
    <source>
        <strain evidence="3">B10K-DU-007-42</strain>
        <tissue evidence="3">Muscle</tissue>
    </source>
</reference>
<evidence type="ECO:0000313" key="4">
    <source>
        <dbReference type="Proteomes" id="UP000519115"/>
    </source>
</evidence>
<dbReference type="AlphaFoldDB" id="A0A7L0CAY4"/>
<dbReference type="GO" id="GO:0030368">
    <property type="term" value="F:interleukin-17 receptor activity"/>
    <property type="evidence" value="ECO:0007669"/>
    <property type="project" value="InterPro"/>
</dbReference>
<comment type="caution">
    <text evidence="3">The sequence shown here is derived from an EMBL/GenBank/DDBJ whole genome shotgun (WGS) entry which is preliminary data.</text>
</comment>
<keyword evidence="2" id="KW-1133">Transmembrane helix</keyword>
<keyword evidence="4" id="KW-1185">Reference proteome</keyword>
<proteinExistence type="predicted"/>
<accession>A0A7L0CAY4</accession>
<keyword evidence="1" id="KW-0732">Signal</keyword>
<evidence type="ECO:0000256" key="2">
    <source>
        <dbReference type="SAM" id="Phobius"/>
    </source>
</evidence>
<protein>
    <submittedName>
        <fullName evidence="3">I17RC protein</fullName>
    </submittedName>
</protein>
<feature type="non-terminal residue" evidence="3">
    <location>
        <position position="1"/>
    </location>
</feature>
<dbReference type="PANTHER" id="PTHR15583:SF12">
    <property type="entry name" value="INTERLEUKIN-17 RECEPTOR C"/>
    <property type="match status" value="1"/>
</dbReference>
<dbReference type="InterPro" id="IPR039465">
    <property type="entry name" value="IL-17_rcpt-like"/>
</dbReference>
<feature type="transmembrane region" description="Helical" evidence="2">
    <location>
        <begin position="15"/>
        <end position="34"/>
    </location>
</feature>
<feature type="non-terminal residue" evidence="3">
    <location>
        <position position="124"/>
    </location>
</feature>
<sequence length="124" mass="13039">VDADPCSADLRARWVLAWMGVLLGAACLLLLLLLKKEDMKGPLRGRRALLVHATEPVAERAACALMAALRPLGLAVTAAPGGGSGIAAWGPLPWLHAQHRQALRDGDTVILFLSPAAVAAAHQW</sequence>
<evidence type="ECO:0000313" key="3">
    <source>
        <dbReference type="EMBL" id="NXJ51131.1"/>
    </source>
</evidence>
<dbReference type="PANTHER" id="PTHR15583">
    <property type="entry name" value="INTERLEUKIN-17 RECEPTOR"/>
    <property type="match status" value="1"/>
</dbReference>
<name>A0A7L0CAY4_9AVES</name>
<gene>
    <name evidence="3" type="primary">Il17rc_0</name>
    <name evidence="3" type="ORF">SPITYR_R00387</name>
</gene>
<dbReference type="Proteomes" id="UP000519115">
    <property type="component" value="Unassembled WGS sequence"/>
</dbReference>
<organism evidence="3 4">
    <name type="scientific">Spizaetus tyrannus</name>
    <name type="common">black hawk-eagle</name>
    <dbReference type="NCBI Taxonomy" id="252798"/>
    <lineage>
        <taxon>Eukaryota</taxon>
        <taxon>Metazoa</taxon>
        <taxon>Chordata</taxon>
        <taxon>Craniata</taxon>
        <taxon>Vertebrata</taxon>
        <taxon>Euteleostomi</taxon>
        <taxon>Archelosauria</taxon>
        <taxon>Archosauria</taxon>
        <taxon>Dinosauria</taxon>
        <taxon>Saurischia</taxon>
        <taxon>Theropoda</taxon>
        <taxon>Coelurosauria</taxon>
        <taxon>Aves</taxon>
        <taxon>Neognathae</taxon>
        <taxon>Neoaves</taxon>
        <taxon>Telluraves</taxon>
        <taxon>Accipitrimorphae</taxon>
        <taxon>Accipitriformes</taxon>
        <taxon>Accipitridae</taxon>
        <taxon>Accipitrinae</taxon>
        <taxon>Spizaetus</taxon>
    </lineage>
</organism>
<evidence type="ECO:0000256" key="1">
    <source>
        <dbReference type="ARBA" id="ARBA00022729"/>
    </source>
</evidence>
<keyword evidence="2" id="KW-0472">Membrane</keyword>